<protein>
    <submittedName>
        <fullName evidence="1">Uncharacterized protein</fullName>
    </submittedName>
</protein>
<organism evidence="1">
    <name type="scientific">uncultured Caudovirales phage</name>
    <dbReference type="NCBI Taxonomy" id="2100421"/>
    <lineage>
        <taxon>Viruses</taxon>
        <taxon>Duplodnaviria</taxon>
        <taxon>Heunggongvirae</taxon>
        <taxon>Uroviricota</taxon>
        <taxon>Caudoviricetes</taxon>
        <taxon>Peduoviridae</taxon>
        <taxon>Maltschvirus</taxon>
        <taxon>Maltschvirus maltsch</taxon>
    </lineage>
</organism>
<name>A0A6J7WWH4_9CAUD</name>
<accession>A0A6J7WWH4</accession>
<sequence>MKLKSLFTIVALVVSGSAMAQGYASLEYYDETNRATDATNIKEALVVGNKVGTTDYSLKVENSQTSFGNGSLSQGMEVRVKESFGAFYLGGRLGEKVTSSTHFSHYAIDAGVKFPLFAGLTGDVGGRYRNAFDTSNNYETTRAHVAVGYAITKQDSVAVRLSRSWGDEEKDAVRLQYTRSF</sequence>
<evidence type="ECO:0000313" key="1">
    <source>
        <dbReference type="EMBL" id="CAB5221188.1"/>
    </source>
</evidence>
<proteinExistence type="predicted"/>
<gene>
    <name evidence="1" type="ORF">UFOVP240_101</name>
</gene>
<reference evidence="1" key="1">
    <citation type="submission" date="2020-05" db="EMBL/GenBank/DDBJ databases">
        <authorList>
            <person name="Chiriac C."/>
            <person name="Salcher M."/>
            <person name="Ghai R."/>
            <person name="Kavagutti S V."/>
        </authorList>
    </citation>
    <scope>NUCLEOTIDE SEQUENCE</scope>
</reference>
<dbReference type="EMBL" id="LR798293">
    <property type="protein sequence ID" value="CAB5221188.1"/>
    <property type="molecule type" value="Genomic_DNA"/>
</dbReference>